<dbReference type="PANTHER" id="PTHR12907">
    <property type="entry name" value="EGL NINE HOMOLOG-RELATED"/>
    <property type="match status" value="1"/>
</dbReference>
<evidence type="ECO:0000256" key="1">
    <source>
        <dbReference type="ARBA" id="ARBA00001961"/>
    </source>
</evidence>
<keyword evidence="2" id="KW-0847">Vitamin C</keyword>
<proteinExistence type="predicted"/>
<protein>
    <recommendedName>
        <fullName evidence="5">Prolyl 4-hydroxylase alpha subunit domain-containing protein</fullName>
    </recommendedName>
</protein>
<keyword evidence="4" id="KW-0560">Oxidoreductase</keyword>
<evidence type="ECO:0000259" key="5">
    <source>
        <dbReference type="SMART" id="SM00702"/>
    </source>
</evidence>
<accession>K8EGW0</accession>
<dbReference type="GO" id="GO:0071456">
    <property type="term" value="P:cellular response to hypoxia"/>
    <property type="evidence" value="ECO:0007669"/>
    <property type="project" value="TreeGrafter"/>
</dbReference>
<comment type="cofactor">
    <cofactor evidence="1">
        <name>L-ascorbate</name>
        <dbReference type="ChEBI" id="CHEBI:38290"/>
    </cofactor>
</comment>
<dbReference type="SMART" id="SM00702">
    <property type="entry name" value="P4Hc"/>
    <property type="match status" value="1"/>
</dbReference>
<sequence length="384" mass="44396">MSSSSPFWKPIEPSNVRELMNSGYCVIDNFMQDESVAKKMREEMCSMPIRYENEEEKEEKKMPCMRPNRTHFTDAKNNAKRYLFSKPGVFEYDMHMNTVENSSNNINGSSGSMATLDRFFAATGKQLAEAFNEAAKKEAFSAIDDEEEDKEGKQQKHRSYARVIKVKPGDENRTVKLQINTCGAFPYHFDNPGGARQNRKLTCILYLNEAYEDKCGGEIVLVPFMGPFVTIRPIFNRLVVFQSESVLHRVNKAVNFPGEGRACLTVWLDGDDDSDDDNEEKRNASNKNIRNDLVQLLSSPSKDLISYIRQTPDAQRFLSRWAYRDEYEISLLESHEPGKGLEHMLEAHEDAIKRMRKIQDSDLQKVLERVREMRREEEMEIVRL</sequence>
<dbReference type="Proteomes" id="UP000198341">
    <property type="component" value="Chromosome 6"/>
</dbReference>
<dbReference type="InterPro" id="IPR051559">
    <property type="entry name" value="HIF_prolyl_hydroxylases"/>
</dbReference>
<dbReference type="GO" id="GO:0031543">
    <property type="term" value="F:peptidyl-proline dioxygenase activity"/>
    <property type="evidence" value="ECO:0007669"/>
    <property type="project" value="TreeGrafter"/>
</dbReference>
<dbReference type="Gene3D" id="2.60.120.620">
    <property type="entry name" value="q2cbj1_9rhob like domain"/>
    <property type="match status" value="1"/>
</dbReference>
<feature type="domain" description="Prolyl 4-hydroxylase alpha subunit" evidence="5">
    <location>
        <begin position="22"/>
        <end position="269"/>
    </location>
</feature>
<evidence type="ECO:0000256" key="3">
    <source>
        <dbReference type="ARBA" id="ARBA00022964"/>
    </source>
</evidence>
<dbReference type="GO" id="GO:0008198">
    <property type="term" value="F:ferrous iron binding"/>
    <property type="evidence" value="ECO:0007669"/>
    <property type="project" value="TreeGrafter"/>
</dbReference>
<evidence type="ECO:0000256" key="2">
    <source>
        <dbReference type="ARBA" id="ARBA00022896"/>
    </source>
</evidence>
<evidence type="ECO:0000313" key="7">
    <source>
        <dbReference type="Proteomes" id="UP000198341"/>
    </source>
</evidence>
<dbReference type="GeneID" id="19015155"/>
<gene>
    <name evidence="6" type="ORF">Bathy06g01750</name>
</gene>
<dbReference type="EMBL" id="FO082273">
    <property type="protein sequence ID" value="CCO17372.1"/>
    <property type="molecule type" value="Genomic_DNA"/>
</dbReference>
<dbReference type="PANTHER" id="PTHR12907:SF26">
    <property type="entry name" value="HIF PROLYL HYDROXYLASE, ISOFORM C"/>
    <property type="match status" value="1"/>
</dbReference>
<dbReference type="KEGG" id="bpg:Bathy06g01750"/>
<name>K8EGW0_9CHLO</name>
<dbReference type="InterPro" id="IPR044862">
    <property type="entry name" value="Pro_4_hyd_alph_FE2OG_OXY"/>
</dbReference>
<reference evidence="6 7" key="1">
    <citation type="submission" date="2011-10" db="EMBL/GenBank/DDBJ databases">
        <authorList>
            <person name="Genoscope - CEA"/>
        </authorList>
    </citation>
    <scope>NUCLEOTIDE SEQUENCE [LARGE SCALE GENOMIC DNA]</scope>
    <source>
        <strain evidence="6 7">RCC 1105</strain>
    </source>
</reference>
<dbReference type="AlphaFoldDB" id="K8EGW0"/>
<evidence type="ECO:0000256" key="4">
    <source>
        <dbReference type="ARBA" id="ARBA00023002"/>
    </source>
</evidence>
<evidence type="ECO:0000313" key="6">
    <source>
        <dbReference type="EMBL" id="CCO17372.1"/>
    </source>
</evidence>
<dbReference type="OrthoDB" id="76265at2759"/>
<dbReference type="GO" id="GO:0031418">
    <property type="term" value="F:L-ascorbic acid binding"/>
    <property type="evidence" value="ECO:0007669"/>
    <property type="project" value="UniProtKB-KW"/>
</dbReference>
<organism evidence="6 7">
    <name type="scientific">Bathycoccus prasinos</name>
    <dbReference type="NCBI Taxonomy" id="41875"/>
    <lineage>
        <taxon>Eukaryota</taxon>
        <taxon>Viridiplantae</taxon>
        <taxon>Chlorophyta</taxon>
        <taxon>Mamiellophyceae</taxon>
        <taxon>Mamiellales</taxon>
        <taxon>Bathycoccaceae</taxon>
        <taxon>Bathycoccus</taxon>
    </lineage>
</organism>
<keyword evidence="7" id="KW-1185">Reference proteome</keyword>
<dbReference type="RefSeq" id="XP_007512772.1">
    <property type="nucleotide sequence ID" value="XM_007512710.1"/>
</dbReference>
<dbReference type="InterPro" id="IPR006620">
    <property type="entry name" value="Pro_4_hyd_alph"/>
</dbReference>
<dbReference type="eggNOG" id="KOG3710">
    <property type="taxonomic scope" value="Eukaryota"/>
</dbReference>
<dbReference type="Pfam" id="PF13640">
    <property type="entry name" value="2OG-FeII_Oxy_3"/>
    <property type="match status" value="1"/>
</dbReference>
<keyword evidence="3" id="KW-0223">Dioxygenase</keyword>